<keyword evidence="4" id="KW-1185">Reference proteome</keyword>
<comment type="caution">
    <text evidence="3">The sequence shown here is derived from an EMBL/GenBank/DDBJ whole genome shotgun (WGS) entry which is preliminary data.</text>
</comment>
<dbReference type="Pfam" id="PF13516">
    <property type="entry name" value="LRR_6"/>
    <property type="match status" value="4"/>
</dbReference>
<name>A0A0F3QCM2_RICBE</name>
<keyword evidence="2" id="KW-0175">Coiled coil</keyword>
<dbReference type="InterPro" id="IPR032675">
    <property type="entry name" value="LRR_dom_sf"/>
</dbReference>
<dbReference type="PANTHER" id="PTHR24111">
    <property type="entry name" value="LEUCINE-RICH REPEAT-CONTAINING PROTEIN 34"/>
    <property type="match status" value="1"/>
</dbReference>
<sequence length="441" mass="49377">MFRGQFQTPQEISAAKTSHENLIEFVEKRGLKQRADNLRHHGTMLNLHENQIDDAGAKELAAALKANNHLTMLFLQGNNIGNTGAKYIAEALKANNHLTELYFSNNNINNNGAKFIAKALKDNDSLTHLDLSGNNINKAILETINEYLQRNKTIAEKKAQNLNTEKEVEKKYEEQQKQILSENNEFAETVNKFFHDPTSVSLCYQIITDDFAQLVADKLKINKTITAIDFMGSTISDQGIKIITEALKASTQLKKLDFSGCDLGNQKISVLAEVLQLNTLTHLCLNTNYIGTVGIKAIIEALKENTTITHIDLEQNNIDQQSQIIIEKYLQRNKNIEKTDDKFQKLTDDLNDKISNNATINVNDKTKIAEQLKNIACKAKLLINKVDIEQVTNNLQDLLSKNKITKGNIIDLEDEINAIIDHQNIADDISISGSSGDSSFI</sequence>
<dbReference type="AlphaFoldDB" id="A0A0F3QCM2"/>
<dbReference type="InterPro" id="IPR052201">
    <property type="entry name" value="LRR-containing_regulator"/>
</dbReference>
<keyword evidence="1" id="KW-0677">Repeat</keyword>
<feature type="coiled-coil region" evidence="2">
    <location>
        <begin position="145"/>
        <end position="185"/>
    </location>
</feature>
<dbReference type="RefSeq" id="WP_011477561.1">
    <property type="nucleotide sequence ID" value="NZ_LAOI01000001.1"/>
</dbReference>
<dbReference type="EMBL" id="LAOI01000001">
    <property type="protein sequence ID" value="KJV89906.1"/>
    <property type="molecule type" value="Genomic_DNA"/>
</dbReference>
<proteinExistence type="predicted"/>
<gene>
    <name evidence="3" type="ORF">RBEAN4_0895</name>
</gene>
<evidence type="ECO:0000256" key="2">
    <source>
        <dbReference type="SAM" id="Coils"/>
    </source>
</evidence>
<dbReference type="Proteomes" id="UP000033661">
    <property type="component" value="Unassembled WGS sequence"/>
</dbReference>
<evidence type="ECO:0000313" key="4">
    <source>
        <dbReference type="Proteomes" id="UP000033661"/>
    </source>
</evidence>
<evidence type="ECO:0000256" key="1">
    <source>
        <dbReference type="ARBA" id="ARBA00022737"/>
    </source>
</evidence>
<protein>
    <submittedName>
        <fullName evidence="3">Leucine Rich repeat family protein</fullName>
    </submittedName>
</protein>
<organism evidence="3 4">
    <name type="scientific">Rickettsia bellii str. RML An4</name>
    <dbReference type="NCBI Taxonomy" id="1359193"/>
    <lineage>
        <taxon>Bacteria</taxon>
        <taxon>Pseudomonadati</taxon>
        <taxon>Pseudomonadota</taxon>
        <taxon>Alphaproteobacteria</taxon>
        <taxon>Rickettsiales</taxon>
        <taxon>Rickettsiaceae</taxon>
        <taxon>Rickettsieae</taxon>
        <taxon>Rickettsia</taxon>
        <taxon>belli group</taxon>
    </lineage>
</organism>
<dbReference type="SUPFAM" id="SSF52047">
    <property type="entry name" value="RNI-like"/>
    <property type="match status" value="2"/>
</dbReference>
<reference evidence="3 4" key="1">
    <citation type="submission" date="2015-02" db="EMBL/GenBank/DDBJ databases">
        <title>Genome Sequencing of Rickettsiales.</title>
        <authorList>
            <person name="Daugherty S.C."/>
            <person name="Su Q."/>
            <person name="Abolude K."/>
            <person name="Beier-Sexton M."/>
            <person name="Carlyon J.A."/>
            <person name="Carter R."/>
            <person name="Day N.P."/>
            <person name="Dumler S.J."/>
            <person name="Dyachenko V."/>
            <person name="Godinez A."/>
            <person name="Kurtti T.J."/>
            <person name="Lichay M."/>
            <person name="Mullins K.E."/>
            <person name="Ott S."/>
            <person name="Pappas-Brown V."/>
            <person name="Paris D.H."/>
            <person name="Patel P."/>
            <person name="Richards A.L."/>
            <person name="Sadzewicz L."/>
            <person name="Sears K."/>
            <person name="Seidman D."/>
            <person name="Sengamalay N."/>
            <person name="Stenos J."/>
            <person name="Tallon L.J."/>
            <person name="Vincent G."/>
            <person name="Fraser C.M."/>
            <person name="Munderloh U."/>
            <person name="Dunning-Hotopp J.C."/>
        </authorList>
    </citation>
    <scope>NUCLEOTIDE SEQUENCE [LARGE SCALE GENOMIC DNA]</scope>
    <source>
        <strain evidence="3 4">RML An4</strain>
    </source>
</reference>
<dbReference type="Gene3D" id="3.80.10.10">
    <property type="entry name" value="Ribonuclease Inhibitor"/>
    <property type="match status" value="3"/>
</dbReference>
<dbReference type="PANTHER" id="PTHR24111:SF0">
    <property type="entry name" value="LEUCINE-RICH REPEAT-CONTAINING PROTEIN"/>
    <property type="match status" value="1"/>
</dbReference>
<accession>A0A0F3QCM2</accession>
<dbReference type="InterPro" id="IPR001611">
    <property type="entry name" value="Leu-rich_rpt"/>
</dbReference>
<evidence type="ECO:0000313" key="3">
    <source>
        <dbReference type="EMBL" id="KJV89906.1"/>
    </source>
</evidence>
<dbReference type="PATRIC" id="fig|1359193.3.peg.867"/>
<dbReference type="SMART" id="SM00368">
    <property type="entry name" value="LRR_RI"/>
    <property type="match status" value="7"/>
</dbReference>